<dbReference type="OrthoDB" id="9791200at2"/>
<dbReference type="EMBL" id="AQQY01000006">
    <property type="protein sequence ID" value="KCV81839.1"/>
    <property type="molecule type" value="Genomic_DNA"/>
</dbReference>
<comment type="caution">
    <text evidence="1">The sequence shown here is derived from an EMBL/GenBank/DDBJ whole genome shotgun (WGS) entry which is preliminary data.</text>
</comment>
<dbReference type="STRING" id="1461693.ATO10_10850"/>
<accession>A0A058ZJQ7</accession>
<reference evidence="1 2" key="1">
    <citation type="submission" date="2013-04" db="EMBL/GenBank/DDBJ databases">
        <title>Shimia sp. 22II-S11-Z10 Genome Sequencing.</title>
        <authorList>
            <person name="Lai Q."/>
            <person name="Li G."/>
            <person name="Shao Z."/>
        </authorList>
    </citation>
    <scope>NUCLEOTIDE SEQUENCE [LARGE SCALE GENOMIC DNA]</scope>
    <source>
        <strain evidence="2">22II-S11-Z10</strain>
    </source>
</reference>
<gene>
    <name evidence="1" type="ORF">ATO10_10850</name>
</gene>
<organism evidence="1 2">
    <name type="scientific">Actibacterium atlanticum</name>
    <dbReference type="NCBI Taxonomy" id="1461693"/>
    <lineage>
        <taxon>Bacteria</taxon>
        <taxon>Pseudomonadati</taxon>
        <taxon>Pseudomonadota</taxon>
        <taxon>Alphaproteobacteria</taxon>
        <taxon>Rhodobacterales</taxon>
        <taxon>Roseobacteraceae</taxon>
        <taxon>Actibacterium</taxon>
    </lineage>
</organism>
<protein>
    <submittedName>
        <fullName evidence="1">Uncharacterized protein</fullName>
    </submittedName>
</protein>
<sequence length="103" mass="11307">MTVQKCYAGIDKDIQGGMTATGKIVRDAWVFGLIPPTETCEGWRTAGIEDLWRKVSAEWDKYGFLPSNLPDDLRARFMDIQAQAILDARAAGWSGEAELAADG</sequence>
<dbReference type="AlphaFoldDB" id="A0A058ZJQ7"/>
<dbReference type="Proteomes" id="UP000024836">
    <property type="component" value="Unassembled WGS sequence"/>
</dbReference>
<evidence type="ECO:0000313" key="2">
    <source>
        <dbReference type="Proteomes" id="UP000024836"/>
    </source>
</evidence>
<dbReference type="RefSeq" id="WP_035251354.1">
    <property type="nucleotide sequence ID" value="NZ_AQQY01000006.1"/>
</dbReference>
<keyword evidence="2" id="KW-1185">Reference proteome</keyword>
<proteinExistence type="predicted"/>
<name>A0A058ZJQ7_9RHOB</name>
<dbReference type="eggNOG" id="ENOG5032WAV">
    <property type="taxonomic scope" value="Bacteria"/>
</dbReference>
<evidence type="ECO:0000313" key="1">
    <source>
        <dbReference type="EMBL" id="KCV81839.1"/>
    </source>
</evidence>